<dbReference type="PRINTS" id="PR00371">
    <property type="entry name" value="FPNCR"/>
</dbReference>
<dbReference type="EMBL" id="CAAHFH010000002">
    <property type="protein sequence ID" value="VGO20719.1"/>
    <property type="molecule type" value="Genomic_DNA"/>
</dbReference>
<evidence type="ECO:0000259" key="1">
    <source>
        <dbReference type="PROSITE" id="PS51384"/>
    </source>
</evidence>
<dbReference type="SUPFAM" id="SSF63380">
    <property type="entry name" value="Riboflavin synthase domain-like"/>
    <property type="match status" value="1"/>
</dbReference>
<dbReference type="InterPro" id="IPR008333">
    <property type="entry name" value="Cbr1-like_FAD-bd_dom"/>
</dbReference>
<dbReference type="Gene3D" id="3.40.50.80">
    <property type="entry name" value="Nucleotide-binding domain of ferredoxin-NADP reductase (FNR) module"/>
    <property type="match status" value="1"/>
</dbReference>
<dbReference type="Proteomes" id="UP000346198">
    <property type="component" value="Unassembled WGS sequence"/>
</dbReference>
<proteinExistence type="predicted"/>
<keyword evidence="3" id="KW-1185">Reference proteome</keyword>
<dbReference type="PANTHER" id="PTHR47354">
    <property type="entry name" value="NADH OXIDOREDUCTASE HCR"/>
    <property type="match status" value="1"/>
</dbReference>
<dbReference type="InterPro" id="IPR017927">
    <property type="entry name" value="FAD-bd_FR_type"/>
</dbReference>
<reference evidence="2 3" key="1">
    <citation type="submission" date="2019-04" db="EMBL/GenBank/DDBJ databases">
        <authorList>
            <person name="Van Vliet M D."/>
        </authorList>
    </citation>
    <scope>NUCLEOTIDE SEQUENCE [LARGE SCALE GENOMIC DNA]</scope>
    <source>
        <strain evidence="2 3">F21</strain>
    </source>
</reference>
<dbReference type="PRINTS" id="PR00410">
    <property type="entry name" value="PHEHYDRXLASE"/>
</dbReference>
<evidence type="ECO:0000313" key="3">
    <source>
        <dbReference type="Proteomes" id="UP000346198"/>
    </source>
</evidence>
<dbReference type="RefSeq" id="WP_168433300.1">
    <property type="nucleotide sequence ID" value="NZ_CAAHFH010000002.1"/>
</dbReference>
<dbReference type="GO" id="GO:0016491">
    <property type="term" value="F:oxidoreductase activity"/>
    <property type="evidence" value="ECO:0007669"/>
    <property type="project" value="InterPro"/>
</dbReference>
<dbReference type="InterPro" id="IPR039261">
    <property type="entry name" value="FNR_nucleotide-bd"/>
</dbReference>
<dbReference type="PANTHER" id="PTHR47354:SF5">
    <property type="entry name" value="PROTEIN RFBI"/>
    <property type="match status" value="1"/>
</dbReference>
<evidence type="ECO:0000313" key="2">
    <source>
        <dbReference type="EMBL" id="VGO20719.1"/>
    </source>
</evidence>
<dbReference type="PROSITE" id="PS51384">
    <property type="entry name" value="FAD_FR"/>
    <property type="match status" value="1"/>
</dbReference>
<name>A0A6C2UL75_9BACT</name>
<feature type="domain" description="FAD-binding FR-type" evidence="1">
    <location>
        <begin position="8"/>
        <end position="104"/>
    </location>
</feature>
<protein>
    <submittedName>
        <fullName evidence="2">Ferredoxin--NADP reductase</fullName>
    </submittedName>
</protein>
<organism evidence="2 3">
    <name type="scientific">Pontiella sulfatireligans</name>
    <dbReference type="NCBI Taxonomy" id="2750658"/>
    <lineage>
        <taxon>Bacteria</taxon>
        <taxon>Pseudomonadati</taxon>
        <taxon>Kiritimatiellota</taxon>
        <taxon>Kiritimatiellia</taxon>
        <taxon>Kiritimatiellales</taxon>
        <taxon>Pontiellaceae</taxon>
        <taxon>Pontiella</taxon>
    </lineage>
</organism>
<dbReference type="InterPro" id="IPR001709">
    <property type="entry name" value="Flavoprot_Pyr_Nucl_cyt_Rdtase"/>
</dbReference>
<dbReference type="AlphaFoldDB" id="A0A6C2UL75"/>
<dbReference type="InterPro" id="IPR017938">
    <property type="entry name" value="Riboflavin_synthase-like_b-brl"/>
</dbReference>
<gene>
    <name evidence="2" type="primary">fpr_1</name>
    <name evidence="2" type="ORF">SCARR_02786</name>
</gene>
<accession>A0A6C2UL75</accession>
<dbReference type="Pfam" id="PF00970">
    <property type="entry name" value="FAD_binding_6"/>
    <property type="match status" value="1"/>
</dbReference>
<dbReference type="Gene3D" id="2.40.30.10">
    <property type="entry name" value="Translation factors"/>
    <property type="match status" value="1"/>
</dbReference>
<sequence>MGILSTKKKRKTCKVLEVRRLTDSTAVLRFERAGLEFEPGQYIRVGLDGDPEIRDYSVYSGSSVDYVEVLVRRVEDGLVSKQLCDVEVGEEVSIGGPYGHFKLIEGLRGKPLLFIATGTGISPYHSFVQSYPELEYRLIHGTAKLDEAYEFDFYGENFFHCVSREDGGGFKGRVTEYLQTLDVPPETNAFLCGNCDMIYEAFDMLQDKGLPTAQIHTEVYF</sequence>
<dbReference type="InterPro" id="IPR050415">
    <property type="entry name" value="MRET"/>
</dbReference>
<dbReference type="SUPFAM" id="SSF52343">
    <property type="entry name" value="Ferredoxin reductase-like, C-terminal NADP-linked domain"/>
    <property type="match status" value="1"/>
</dbReference>